<dbReference type="SUPFAM" id="SSF51604">
    <property type="entry name" value="Enolase C-terminal domain-like"/>
    <property type="match status" value="1"/>
</dbReference>
<dbReference type="GO" id="GO:0046429">
    <property type="term" value="F:4-hydroxy-3-methylbut-2-en-1-yl diphosphate synthase activity (ferredoxin)"/>
    <property type="evidence" value="ECO:0007669"/>
    <property type="project" value="UniProtKB-EC"/>
</dbReference>
<evidence type="ECO:0000259" key="9">
    <source>
        <dbReference type="Pfam" id="PF26540"/>
    </source>
</evidence>
<feature type="binding site" evidence="7">
    <location>
        <position position="264"/>
    </location>
    <ligand>
        <name>[4Fe-4S] cluster</name>
        <dbReference type="ChEBI" id="CHEBI:49883"/>
    </ligand>
</feature>
<reference evidence="10 11" key="1">
    <citation type="submission" date="2022-01" db="EMBL/GenBank/DDBJ databases">
        <title>Dethiosulfovibrio faecalis sp. nov., a novel proteolytic, non-sulfur-reducing bacterium isolated from a marine aquaculture solid waste bioreactor.</title>
        <authorList>
            <person name="Grabowski S."/>
            <person name="Apolinario E."/>
            <person name="Schneider N."/>
            <person name="Marshall C.W."/>
            <person name="Sowers K.R."/>
        </authorList>
    </citation>
    <scope>NUCLEOTIDE SEQUENCE [LARGE SCALE GENOMIC DNA]</scope>
    <source>
        <strain evidence="10 11">DSM 12537</strain>
    </source>
</reference>
<dbReference type="EMBL" id="JAKGUD010000003">
    <property type="protein sequence ID" value="MCF4142110.1"/>
    <property type="molecule type" value="Genomic_DNA"/>
</dbReference>
<feature type="binding site" evidence="7">
    <location>
        <position position="261"/>
    </location>
    <ligand>
        <name>[4Fe-4S] cluster</name>
        <dbReference type="ChEBI" id="CHEBI:49883"/>
    </ligand>
</feature>
<sequence length="350" mass="37851">MSRSVSVGSLGIGGDNPVRVESMLKTPLSDREVCLDMLRRLSEAGCEMARVAFPSMDQGDDLKKLVELSPIPLMADIHFDPALAEKALEQGCPAIRINPGNMGDPRKLERIVHMARERKVPIRIGANSGSVSSRQVKDAGGNRGLALALAVEEQFLMLLHHDFHDVILSAKSTDVGETLEANGILHERYGEYPFHVGMTESGSGIPGITKSSVGLGLLLSKGIGDTIRVSLSDSPVLEVETGYEILRSLDLRHRGVEIISCPTCGRKKLDVVAVLSKIKPLLVDLPDGFKVAVMGCEVNGPQEARHADIGVAGSPTGIVFFRKGEIVGRCPLYKLEKEMSLLIEPYRLKS</sequence>
<keyword evidence="3 7" id="KW-0560">Oxidoreductase</keyword>
<dbReference type="InterPro" id="IPR036849">
    <property type="entry name" value="Enolase-like_C_sf"/>
</dbReference>
<dbReference type="InterPro" id="IPR058579">
    <property type="entry name" value="IspG_C"/>
</dbReference>
<keyword evidence="6 7" id="KW-0414">Isoprene biosynthesis</keyword>
<evidence type="ECO:0000256" key="5">
    <source>
        <dbReference type="ARBA" id="ARBA00023014"/>
    </source>
</evidence>
<proteinExistence type="inferred from homology"/>
<evidence type="ECO:0000256" key="1">
    <source>
        <dbReference type="ARBA" id="ARBA00022485"/>
    </source>
</evidence>
<evidence type="ECO:0000259" key="8">
    <source>
        <dbReference type="Pfam" id="PF04551"/>
    </source>
</evidence>
<dbReference type="HAMAP" id="MF_00159">
    <property type="entry name" value="IspG"/>
    <property type="match status" value="1"/>
</dbReference>
<dbReference type="Pfam" id="PF04551">
    <property type="entry name" value="GcpE"/>
    <property type="match status" value="1"/>
</dbReference>
<dbReference type="Gene3D" id="3.20.20.20">
    <property type="entry name" value="Dihydropteroate synthase-like"/>
    <property type="match status" value="1"/>
</dbReference>
<comment type="pathway">
    <text evidence="7">Isoprenoid biosynthesis; isopentenyl diphosphate biosynthesis via DXP pathway; isopentenyl diphosphate from 1-deoxy-D-xylulose 5-phosphate: step 5/6.</text>
</comment>
<evidence type="ECO:0000256" key="3">
    <source>
        <dbReference type="ARBA" id="ARBA00023002"/>
    </source>
</evidence>
<feature type="domain" description="IspG C-terminal" evidence="9">
    <location>
        <begin position="257"/>
        <end position="343"/>
    </location>
</feature>
<dbReference type="NCBIfam" id="TIGR00612">
    <property type="entry name" value="ispG_gcpE"/>
    <property type="match status" value="1"/>
</dbReference>
<evidence type="ECO:0000256" key="2">
    <source>
        <dbReference type="ARBA" id="ARBA00022723"/>
    </source>
</evidence>
<keyword evidence="4 7" id="KW-0408">Iron</keyword>
<dbReference type="InterPro" id="IPR004588">
    <property type="entry name" value="IspG_bac-typ"/>
</dbReference>
<evidence type="ECO:0000313" key="11">
    <source>
        <dbReference type="Proteomes" id="UP001200430"/>
    </source>
</evidence>
<comment type="catalytic activity">
    <reaction evidence="7">
        <text>(2E)-4-hydroxy-3-methylbut-2-enyl diphosphate + oxidized [flavodoxin] + H2O + 2 H(+) = 2-C-methyl-D-erythritol 2,4-cyclic diphosphate + reduced [flavodoxin]</text>
        <dbReference type="Rhea" id="RHEA:43604"/>
        <dbReference type="Rhea" id="RHEA-COMP:10622"/>
        <dbReference type="Rhea" id="RHEA-COMP:10623"/>
        <dbReference type="ChEBI" id="CHEBI:15377"/>
        <dbReference type="ChEBI" id="CHEBI:15378"/>
        <dbReference type="ChEBI" id="CHEBI:57618"/>
        <dbReference type="ChEBI" id="CHEBI:58210"/>
        <dbReference type="ChEBI" id="CHEBI:58483"/>
        <dbReference type="ChEBI" id="CHEBI:128753"/>
        <dbReference type="EC" id="1.17.7.3"/>
    </reaction>
</comment>
<comment type="cofactor">
    <cofactor evidence="7">
        <name>[4Fe-4S] cluster</name>
        <dbReference type="ChEBI" id="CHEBI:49883"/>
    </cofactor>
    <text evidence="7">Binds 1 [4Fe-4S] cluster.</text>
</comment>
<gene>
    <name evidence="7 10" type="primary">ispG</name>
    <name evidence="10" type="synonym">gcpE</name>
    <name evidence="10" type="ORF">L2W38_04715</name>
</gene>
<dbReference type="EC" id="1.17.7.3" evidence="7"/>
<comment type="similarity">
    <text evidence="7">Belongs to the IspG family.</text>
</comment>
<dbReference type="PANTHER" id="PTHR30454:SF0">
    <property type="entry name" value="4-HYDROXY-3-METHYLBUT-2-EN-1-YL DIPHOSPHATE SYNTHASE (FERREDOXIN), CHLOROPLASTIC"/>
    <property type="match status" value="1"/>
</dbReference>
<accession>A0ABS9ELT6</accession>
<evidence type="ECO:0000313" key="10">
    <source>
        <dbReference type="EMBL" id="MCF4142110.1"/>
    </source>
</evidence>
<keyword evidence="1 7" id="KW-0004">4Fe-4S</keyword>
<dbReference type="InterPro" id="IPR058578">
    <property type="entry name" value="IspG_TIM"/>
</dbReference>
<keyword evidence="5 7" id="KW-0411">Iron-sulfur</keyword>
<keyword evidence="2 7" id="KW-0479">Metal-binding</keyword>
<feature type="domain" description="IspG TIM-barrel" evidence="8">
    <location>
        <begin position="3"/>
        <end position="242"/>
    </location>
</feature>
<comment type="function">
    <text evidence="7">Converts 2C-methyl-D-erythritol 2,4-cyclodiphosphate (ME-2,4cPP) into 1-hydroxy-2-methyl-2-(E)-butenyl 4-diphosphate.</text>
</comment>
<feature type="binding site" evidence="7">
    <location>
        <position position="296"/>
    </location>
    <ligand>
        <name>[4Fe-4S] cluster</name>
        <dbReference type="ChEBI" id="CHEBI:49883"/>
    </ligand>
</feature>
<comment type="caution">
    <text evidence="10">The sequence shown here is derived from an EMBL/GenBank/DDBJ whole genome shotgun (WGS) entry which is preliminary data.</text>
</comment>
<dbReference type="NCBIfam" id="NF001540">
    <property type="entry name" value="PRK00366.1"/>
    <property type="match status" value="1"/>
</dbReference>
<dbReference type="Pfam" id="PF26540">
    <property type="entry name" value="GcpE_C"/>
    <property type="match status" value="1"/>
</dbReference>
<dbReference type="Gene3D" id="3.30.413.10">
    <property type="entry name" value="Sulfite Reductase Hemoprotein, domain 1"/>
    <property type="match status" value="1"/>
</dbReference>
<dbReference type="InterPro" id="IPR045854">
    <property type="entry name" value="NO2/SO3_Rdtase_4Fe4S_sf"/>
</dbReference>
<protein>
    <recommendedName>
        <fullName evidence="7">4-hydroxy-3-methylbut-2-en-1-yl diphosphate synthase (flavodoxin)</fullName>
        <ecNumber evidence="7">1.17.7.3</ecNumber>
    </recommendedName>
    <alternativeName>
        <fullName evidence="7">1-hydroxy-2-methyl-2-(E)-butenyl 4-diphosphate synthase</fullName>
    </alternativeName>
</protein>
<dbReference type="Proteomes" id="UP001200430">
    <property type="component" value="Unassembled WGS sequence"/>
</dbReference>
<organism evidence="10 11">
    <name type="scientific">Dethiosulfovibrio marinus</name>
    <dbReference type="NCBI Taxonomy" id="133532"/>
    <lineage>
        <taxon>Bacteria</taxon>
        <taxon>Thermotogati</taxon>
        <taxon>Synergistota</taxon>
        <taxon>Synergistia</taxon>
        <taxon>Synergistales</taxon>
        <taxon>Dethiosulfovibrionaceae</taxon>
        <taxon>Dethiosulfovibrio</taxon>
    </lineage>
</organism>
<evidence type="ECO:0000256" key="7">
    <source>
        <dbReference type="HAMAP-Rule" id="MF_00159"/>
    </source>
</evidence>
<keyword evidence="11" id="KW-1185">Reference proteome</keyword>
<dbReference type="PANTHER" id="PTHR30454">
    <property type="entry name" value="4-HYDROXY-3-METHYLBUT-2-EN-1-YL DIPHOSPHATE SYNTHASE"/>
    <property type="match status" value="1"/>
</dbReference>
<dbReference type="SUPFAM" id="SSF56014">
    <property type="entry name" value="Nitrite and sulphite reductase 4Fe-4S domain-like"/>
    <property type="match status" value="1"/>
</dbReference>
<dbReference type="InterPro" id="IPR011005">
    <property type="entry name" value="Dihydropteroate_synth-like_sf"/>
</dbReference>
<evidence type="ECO:0000256" key="4">
    <source>
        <dbReference type="ARBA" id="ARBA00023004"/>
    </source>
</evidence>
<name>A0ABS9ELT6_9BACT</name>
<evidence type="ECO:0000256" key="6">
    <source>
        <dbReference type="ARBA" id="ARBA00023229"/>
    </source>
</evidence>
<dbReference type="RefSeq" id="WP_236098861.1">
    <property type="nucleotide sequence ID" value="NZ_JAKGUD010000003.1"/>
</dbReference>
<feature type="binding site" evidence="7">
    <location>
        <position position="303"/>
    </location>
    <ligand>
        <name>[4Fe-4S] cluster</name>
        <dbReference type="ChEBI" id="CHEBI:49883"/>
    </ligand>
</feature>